<proteinExistence type="inferred from homology"/>
<feature type="transmembrane region" description="Helical" evidence="7">
    <location>
        <begin position="202"/>
        <end position="225"/>
    </location>
</feature>
<comment type="similarity">
    <text evidence="2">Belongs to the DsbD family.</text>
</comment>
<keyword evidence="5 7" id="KW-1133">Transmembrane helix</keyword>
<dbReference type="STRING" id="225324.SAMN02745126_04833"/>
<organism evidence="9 10">
    <name type="scientific">Enhydrobacter aerosaccus</name>
    <dbReference type="NCBI Taxonomy" id="225324"/>
    <lineage>
        <taxon>Bacteria</taxon>
        <taxon>Pseudomonadati</taxon>
        <taxon>Pseudomonadota</taxon>
        <taxon>Alphaproteobacteria</taxon>
        <taxon>Hyphomicrobiales</taxon>
        <taxon>Enhydrobacter</taxon>
    </lineage>
</organism>
<keyword evidence="6 7" id="KW-0472">Membrane</keyword>
<gene>
    <name evidence="9" type="ORF">SAMN02745126_04833</name>
</gene>
<evidence type="ECO:0000256" key="3">
    <source>
        <dbReference type="ARBA" id="ARBA00022692"/>
    </source>
</evidence>
<keyword evidence="3 7" id="KW-0812">Transmembrane</keyword>
<accession>A0A1T4SKW4</accession>
<dbReference type="AlphaFoldDB" id="A0A1T4SKW4"/>
<feature type="transmembrane region" description="Helical" evidence="7">
    <location>
        <begin position="163"/>
        <end position="190"/>
    </location>
</feature>
<protein>
    <submittedName>
        <fullName evidence="9">Cytochrome c-type biogenesis protein</fullName>
    </submittedName>
</protein>
<dbReference type="InterPro" id="IPR051790">
    <property type="entry name" value="Cytochrome_c-biogenesis_DsbD"/>
</dbReference>
<dbReference type="Proteomes" id="UP000190092">
    <property type="component" value="Unassembled WGS sequence"/>
</dbReference>
<dbReference type="OrthoDB" id="8227851at2"/>
<evidence type="ECO:0000256" key="7">
    <source>
        <dbReference type="SAM" id="Phobius"/>
    </source>
</evidence>
<keyword evidence="4" id="KW-0201">Cytochrome c-type biogenesis</keyword>
<dbReference type="EMBL" id="FUWJ01000008">
    <property type="protein sequence ID" value="SKA28827.1"/>
    <property type="molecule type" value="Genomic_DNA"/>
</dbReference>
<evidence type="ECO:0000313" key="10">
    <source>
        <dbReference type="Proteomes" id="UP000190092"/>
    </source>
</evidence>
<dbReference type="GO" id="GO:0016020">
    <property type="term" value="C:membrane"/>
    <property type="evidence" value="ECO:0007669"/>
    <property type="project" value="UniProtKB-SubCell"/>
</dbReference>
<feature type="transmembrane region" description="Helical" evidence="7">
    <location>
        <begin position="15"/>
        <end position="42"/>
    </location>
</feature>
<sequence length="231" mass="24115">MAPDALQQAVANAGIAAIGLGFLAGLLFSFNPVAIAAIPVSLAYVTRAREKKQAILFGTVFIVGMLVVHTAMGFVAGLGGQWVASLLGREWGLVVGPFLILLGLMWAGWVRLPLPAFALKARRPSAIWSALLLGAVFSVAICPVCTPALVVLLGATVGLGSPWMGAALLLAFAVGRALPVAVGAISVGWLENLRGLDPYRRAFETVGGLILILSGLYMLNAYFFWIPAFAG</sequence>
<evidence type="ECO:0000313" key="9">
    <source>
        <dbReference type="EMBL" id="SKA28827.1"/>
    </source>
</evidence>
<evidence type="ECO:0000256" key="5">
    <source>
        <dbReference type="ARBA" id="ARBA00022989"/>
    </source>
</evidence>
<name>A0A1T4SKW4_9HYPH</name>
<dbReference type="GO" id="GO:0017004">
    <property type="term" value="P:cytochrome complex assembly"/>
    <property type="evidence" value="ECO:0007669"/>
    <property type="project" value="UniProtKB-KW"/>
</dbReference>
<dbReference type="PANTHER" id="PTHR31272:SF6">
    <property type="entry name" value="CYTOCHROME C-TYPE BIOGENESIS CCDA-LIKE CHLOROPLASTIC PROTEIN"/>
    <property type="match status" value="1"/>
</dbReference>
<dbReference type="InterPro" id="IPR003834">
    <property type="entry name" value="Cyt_c_assmbl_TM_dom"/>
</dbReference>
<dbReference type="RefSeq" id="WP_085936573.1">
    <property type="nucleotide sequence ID" value="NZ_FUWJ01000008.1"/>
</dbReference>
<evidence type="ECO:0000256" key="4">
    <source>
        <dbReference type="ARBA" id="ARBA00022748"/>
    </source>
</evidence>
<reference evidence="10" key="1">
    <citation type="submission" date="2017-02" db="EMBL/GenBank/DDBJ databases">
        <authorList>
            <person name="Varghese N."/>
            <person name="Submissions S."/>
        </authorList>
    </citation>
    <scope>NUCLEOTIDE SEQUENCE [LARGE SCALE GENOMIC DNA]</scope>
    <source>
        <strain evidence="10">ATCC 27094</strain>
    </source>
</reference>
<dbReference type="Pfam" id="PF02683">
    <property type="entry name" value="DsbD_TM"/>
    <property type="match status" value="1"/>
</dbReference>
<evidence type="ECO:0000259" key="8">
    <source>
        <dbReference type="Pfam" id="PF02683"/>
    </source>
</evidence>
<evidence type="ECO:0000256" key="2">
    <source>
        <dbReference type="ARBA" id="ARBA00006143"/>
    </source>
</evidence>
<feature type="domain" description="Cytochrome C biogenesis protein transmembrane" evidence="8">
    <location>
        <begin position="18"/>
        <end position="220"/>
    </location>
</feature>
<feature type="transmembrane region" description="Helical" evidence="7">
    <location>
        <begin position="54"/>
        <end position="79"/>
    </location>
</feature>
<feature type="transmembrane region" description="Helical" evidence="7">
    <location>
        <begin position="91"/>
        <end position="110"/>
    </location>
</feature>
<evidence type="ECO:0000256" key="6">
    <source>
        <dbReference type="ARBA" id="ARBA00023136"/>
    </source>
</evidence>
<keyword evidence="10" id="KW-1185">Reference proteome</keyword>
<comment type="subcellular location">
    <subcellularLocation>
        <location evidence="1">Membrane</location>
        <topology evidence="1">Multi-pass membrane protein</topology>
    </subcellularLocation>
</comment>
<evidence type="ECO:0000256" key="1">
    <source>
        <dbReference type="ARBA" id="ARBA00004141"/>
    </source>
</evidence>
<dbReference type="PANTHER" id="PTHR31272">
    <property type="entry name" value="CYTOCHROME C-TYPE BIOGENESIS PROTEIN HI_1454-RELATED"/>
    <property type="match status" value="1"/>
</dbReference>
<feature type="transmembrane region" description="Helical" evidence="7">
    <location>
        <begin position="131"/>
        <end position="157"/>
    </location>
</feature>